<dbReference type="EMBL" id="BK015246">
    <property type="protein sequence ID" value="DAD97694.1"/>
    <property type="molecule type" value="Genomic_DNA"/>
</dbReference>
<evidence type="ECO:0000313" key="1">
    <source>
        <dbReference type="EMBL" id="DAD97694.1"/>
    </source>
</evidence>
<accession>A0A8S5NSI4</accession>
<reference evidence="1" key="1">
    <citation type="journal article" date="2021" name="Proc. Natl. Acad. Sci. U.S.A.">
        <title>A Catalog of Tens of Thousands of Viruses from Human Metagenomes Reveals Hidden Associations with Chronic Diseases.</title>
        <authorList>
            <person name="Tisza M.J."/>
            <person name="Buck C.B."/>
        </authorList>
    </citation>
    <scope>NUCLEOTIDE SEQUENCE</scope>
    <source>
        <strain evidence="1">Ct57T16</strain>
    </source>
</reference>
<organism evidence="1">
    <name type="scientific">Siphoviridae sp. ct57T16</name>
    <dbReference type="NCBI Taxonomy" id="2825333"/>
    <lineage>
        <taxon>Viruses</taxon>
        <taxon>Duplodnaviria</taxon>
        <taxon>Heunggongvirae</taxon>
        <taxon>Uroviricota</taxon>
        <taxon>Caudoviricetes</taxon>
    </lineage>
</organism>
<name>A0A8S5NSI4_9CAUD</name>
<protein>
    <submittedName>
        <fullName evidence="1">Uncharacterized protein</fullName>
    </submittedName>
</protein>
<proteinExistence type="predicted"/>
<sequence>MEDKIYKITLGDGTEISNLKLNGNNFISTEKIEESVFADNCSPVTISDGTTETVHPNMELVQIVEQIPGEYWFVLRDISEEEFVRTKMQSDIAYIAMMSNVEL</sequence>